<reference evidence="4 5" key="1">
    <citation type="submission" date="2019-06" db="EMBL/GenBank/DDBJ databases">
        <title>A chromosomal-level reference genome of Carpinus fangiana (Coryloideae, Betulaceae).</title>
        <authorList>
            <person name="Yang X."/>
            <person name="Wang Z."/>
            <person name="Zhang L."/>
            <person name="Hao G."/>
            <person name="Liu J."/>
            <person name="Yang Y."/>
        </authorList>
    </citation>
    <scope>NUCLEOTIDE SEQUENCE [LARGE SCALE GENOMIC DNA]</scope>
    <source>
        <strain evidence="4">Cfa_2016G</strain>
        <tissue evidence="4">Leaf</tissue>
    </source>
</reference>
<gene>
    <name evidence="4" type="ORF">FH972_002074</name>
</gene>
<dbReference type="PANTHER" id="PTHR21450">
    <property type="entry name" value="PROTEIN ALTERED PHOSPHATE STARVATION RESPONSE 1"/>
    <property type="match status" value="1"/>
</dbReference>
<dbReference type="InterPro" id="IPR006867">
    <property type="entry name" value="DUF632"/>
</dbReference>
<sequence>MPELKIPKPEPPVAVAATIMEEEEGDESDGEDPRTRLKRRTGSSNRNASVMEDEVAPPPVTRVPQQEVPMPPQHHDTTYDYFFSVDNMPGTALSDPPPVEEVDVRNEKTERNVFKEKPKRVEDDGGGGTEGMGIEKVELAAPATGKTLKKVKQGSGGAEGKSVVKGSVSLLKIFLDLDDHFLKASESAHEVSKMLEATRLHYHSNFADNRGHIDHSTRVMRVITWNRSFKALNNDNDDGKDDFDSEEQETHATVLDKLLAWEKKLYDEVKAGELMKFEYQKKVASLNRQKNRGTNSEALEKVKAAVSHLHTRYIVDMQSMDSTVLEISRLRDEQLYPKLVQLVNGMAVMWETMRAHHDSQSTIVIALRYVDITQSPKETSEHHHDRTVQLLYVVQDWHLQFQKLLTHQKEYVKALNNWLKLNLIPIESSLKEKVSSPPRIQNPPIQGLLYDWHHHLEKLPDELARTAIFNFAGVINNICQQQEEELKFKQKCEDTQKELERKRRQFQDWYEKYMKRMAQDESNEAGTEDNTQKDLLGEKQFMVESLEKKLENDVEEYQRQCIQVREKSLATLKIRLPEVFRAISDFADACSKMYRNLSPISKPHNSSQSSS</sequence>
<feature type="domain" description="DUF632" evidence="3">
    <location>
        <begin position="170"/>
        <end position="476"/>
    </location>
</feature>
<keyword evidence="1" id="KW-0175">Coiled coil</keyword>
<evidence type="ECO:0000256" key="2">
    <source>
        <dbReference type="SAM" id="MobiDB-lite"/>
    </source>
</evidence>
<dbReference type="Pfam" id="PF04782">
    <property type="entry name" value="DUF632"/>
    <property type="match status" value="1"/>
</dbReference>
<proteinExistence type="predicted"/>
<dbReference type="EMBL" id="CM017321">
    <property type="protein sequence ID" value="KAE7997436.1"/>
    <property type="molecule type" value="Genomic_DNA"/>
</dbReference>
<evidence type="ECO:0000256" key="1">
    <source>
        <dbReference type="SAM" id="Coils"/>
    </source>
</evidence>
<feature type="compositionally biased region" description="Acidic residues" evidence="2">
    <location>
        <begin position="20"/>
        <end position="30"/>
    </location>
</feature>
<evidence type="ECO:0000313" key="4">
    <source>
        <dbReference type="EMBL" id="KAE7997436.1"/>
    </source>
</evidence>
<keyword evidence="5" id="KW-1185">Reference proteome</keyword>
<organism evidence="4 5">
    <name type="scientific">Carpinus fangiana</name>
    <dbReference type="NCBI Taxonomy" id="176857"/>
    <lineage>
        <taxon>Eukaryota</taxon>
        <taxon>Viridiplantae</taxon>
        <taxon>Streptophyta</taxon>
        <taxon>Embryophyta</taxon>
        <taxon>Tracheophyta</taxon>
        <taxon>Spermatophyta</taxon>
        <taxon>Magnoliopsida</taxon>
        <taxon>eudicotyledons</taxon>
        <taxon>Gunneridae</taxon>
        <taxon>Pentapetalae</taxon>
        <taxon>rosids</taxon>
        <taxon>fabids</taxon>
        <taxon>Fagales</taxon>
        <taxon>Betulaceae</taxon>
        <taxon>Carpinus</taxon>
    </lineage>
</organism>
<protein>
    <recommendedName>
        <fullName evidence="3">DUF632 domain-containing protein</fullName>
    </recommendedName>
</protein>
<dbReference type="OrthoDB" id="674656at2759"/>
<accession>A0A5N6QDS8</accession>
<evidence type="ECO:0000259" key="3">
    <source>
        <dbReference type="Pfam" id="PF04782"/>
    </source>
</evidence>
<name>A0A5N6QDS8_9ROSI</name>
<dbReference type="Proteomes" id="UP000327013">
    <property type="component" value="Chromosome 1"/>
</dbReference>
<evidence type="ECO:0000313" key="5">
    <source>
        <dbReference type="Proteomes" id="UP000327013"/>
    </source>
</evidence>
<dbReference type="AlphaFoldDB" id="A0A5N6QDS8"/>
<dbReference type="PANTHER" id="PTHR21450:SF59">
    <property type="entry name" value="PROTEIN, PUTATIVE_ 48652-45869-RELATED"/>
    <property type="match status" value="1"/>
</dbReference>
<feature type="coiled-coil region" evidence="1">
    <location>
        <begin position="485"/>
        <end position="512"/>
    </location>
</feature>
<feature type="region of interest" description="Disordered" evidence="2">
    <location>
        <begin position="19"/>
        <end position="72"/>
    </location>
</feature>